<keyword evidence="10" id="KW-1185">Reference proteome</keyword>
<dbReference type="CDD" id="cd15542">
    <property type="entry name" value="PHD_UBR7"/>
    <property type="match status" value="1"/>
</dbReference>
<dbReference type="Gene3D" id="3.30.40.10">
    <property type="entry name" value="Zinc/RING finger domain, C3HC4 (zinc finger)"/>
    <property type="match status" value="1"/>
</dbReference>
<dbReference type="GO" id="GO:0005737">
    <property type="term" value="C:cytoplasm"/>
    <property type="evidence" value="ECO:0007669"/>
    <property type="project" value="TreeGrafter"/>
</dbReference>
<feature type="domain" description="UBR-type" evidence="8">
    <location>
        <begin position="77"/>
        <end position="160"/>
    </location>
</feature>
<dbReference type="InterPro" id="IPR001965">
    <property type="entry name" value="Znf_PHD"/>
</dbReference>
<feature type="compositionally biased region" description="Polar residues" evidence="6">
    <location>
        <begin position="296"/>
        <end position="310"/>
    </location>
</feature>
<protein>
    <submittedName>
        <fullName evidence="9">8983_t:CDS:1</fullName>
    </submittedName>
</protein>
<reference evidence="9" key="1">
    <citation type="submission" date="2021-06" db="EMBL/GenBank/DDBJ databases">
        <authorList>
            <person name="Kallberg Y."/>
            <person name="Tangrot J."/>
            <person name="Rosling A."/>
        </authorList>
    </citation>
    <scope>NUCLEOTIDE SEQUENCE</scope>
    <source>
        <strain evidence="9">FL130A</strain>
    </source>
</reference>
<dbReference type="InterPro" id="IPR013083">
    <property type="entry name" value="Znf_RING/FYVE/PHD"/>
</dbReference>
<gene>
    <name evidence="9" type="ORF">ALEPTO_LOCUS9219</name>
</gene>
<dbReference type="PANTHER" id="PTHR13513">
    <property type="entry name" value="E3 UBIQUITIN-PROTEIN LIGASE UBR7"/>
    <property type="match status" value="1"/>
</dbReference>
<accession>A0A9N9GUH6</accession>
<dbReference type="SMART" id="SM00249">
    <property type="entry name" value="PHD"/>
    <property type="match status" value="1"/>
</dbReference>
<evidence type="ECO:0000256" key="3">
    <source>
        <dbReference type="ARBA" id="ARBA00022833"/>
    </source>
</evidence>
<dbReference type="PROSITE" id="PS01359">
    <property type="entry name" value="ZF_PHD_1"/>
    <property type="match status" value="1"/>
</dbReference>
<dbReference type="InterPro" id="IPR011011">
    <property type="entry name" value="Znf_FYVE_PHD"/>
</dbReference>
<feature type="non-terminal residue" evidence="9">
    <location>
        <position position="375"/>
    </location>
</feature>
<evidence type="ECO:0000259" key="8">
    <source>
        <dbReference type="PROSITE" id="PS51157"/>
    </source>
</evidence>
<organism evidence="9 10">
    <name type="scientific">Ambispora leptoticha</name>
    <dbReference type="NCBI Taxonomy" id="144679"/>
    <lineage>
        <taxon>Eukaryota</taxon>
        <taxon>Fungi</taxon>
        <taxon>Fungi incertae sedis</taxon>
        <taxon>Mucoromycota</taxon>
        <taxon>Glomeromycotina</taxon>
        <taxon>Glomeromycetes</taxon>
        <taxon>Archaeosporales</taxon>
        <taxon>Ambisporaceae</taxon>
        <taxon>Ambispora</taxon>
    </lineage>
</organism>
<dbReference type="GO" id="GO:0008270">
    <property type="term" value="F:zinc ion binding"/>
    <property type="evidence" value="ECO:0007669"/>
    <property type="project" value="UniProtKB-KW"/>
</dbReference>
<dbReference type="GO" id="GO:0061630">
    <property type="term" value="F:ubiquitin protein ligase activity"/>
    <property type="evidence" value="ECO:0007669"/>
    <property type="project" value="InterPro"/>
</dbReference>
<dbReference type="SUPFAM" id="SSF57903">
    <property type="entry name" value="FYVE/PHD zinc finger"/>
    <property type="match status" value="1"/>
</dbReference>
<evidence type="ECO:0000313" key="10">
    <source>
        <dbReference type="Proteomes" id="UP000789508"/>
    </source>
</evidence>
<feature type="compositionally biased region" description="Polar residues" evidence="6">
    <location>
        <begin position="279"/>
        <end position="289"/>
    </location>
</feature>
<dbReference type="AlphaFoldDB" id="A0A9N9GUH6"/>
<dbReference type="PROSITE" id="PS51157">
    <property type="entry name" value="ZF_UBR"/>
    <property type="match status" value="1"/>
</dbReference>
<evidence type="ECO:0000256" key="4">
    <source>
        <dbReference type="PROSITE-ProRule" id="PRU00146"/>
    </source>
</evidence>
<dbReference type="EMBL" id="CAJVPS010006644">
    <property type="protein sequence ID" value="CAG8627437.1"/>
    <property type="molecule type" value="Genomic_DNA"/>
</dbReference>
<keyword evidence="2 4" id="KW-0863">Zinc-finger</keyword>
<sequence length="375" mass="42463">MNTSLSKVGAGREEFPPFGKGGISLTLENPDINTSHDPLLLMASKDTKEKVTTAVEFLEQQQILEEEAAEILPWNFDQCTYSNGYIRQPVYACKTCKPNANFESGGVCYSCSIACHAASIYIEQRVLLDHDLVELFNKRKFRCDCGTARLGDHACQVEPKKNEEINERNQYNHNFVGRFCWCDDEYDAEKEESNMFQCCVCEDWFHEGCVNGEKTGNLNFMIPDLESFEEYICRTCTSKYPFLKQYKHSHMFFSGQFKPEVEQSSSSNLTESNQSSSNVKDSQVVTSGDQPPKETVMTSSNVTSPSATESSVKRKIDDNNDGDIIDSSSSLKKVKVESTKKIPCKLEKFPLISNHLQVDLFCVQGWRDELCRCVK</sequence>
<dbReference type="SMART" id="SM00396">
    <property type="entry name" value="ZnF_UBR1"/>
    <property type="match status" value="1"/>
</dbReference>
<dbReference type="CDD" id="cd19677">
    <property type="entry name" value="UBR-box_UBR7"/>
    <property type="match status" value="1"/>
</dbReference>
<dbReference type="Proteomes" id="UP000789508">
    <property type="component" value="Unassembled WGS sequence"/>
</dbReference>
<feature type="zinc finger region" description="UBR-type" evidence="5">
    <location>
        <begin position="77"/>
        <end position="160"/>
    </location>
</feature>
<feature type="region of interest" description="Disordered" evidence="6">
    <location>
        <begin position="263"/>
        <end position="324"/>
    </location>
</feature>
<feature type="domain" description="PHD-type" evidence="7">
    <location>
        <begin position="177"/>
        <end position="239"/>
    </location>
</feature>
<dbReference type="Pfam" id="PF02207">
    <property type="entry name" value="zf-UBR"/>
    <property type="match status" value="1"/>
</dbReference>
<dbReference type="PANTHER" id="PTHR13513:SF9">
    <property type="entry name" value="E3 UBIQUITIN-PROTEIN LIGASE UBR7-RELATED"/>
    <property type="match status" value="1"/>
</dbReference>
<name>A0A9N9GUH6_9GLOM</name>
<dbReference type="InterPro" id="IPR003126">
    <property type="entry name" value="Znf_UBR"/>
</dbReference>
<comment type="caution">
    <text evidence="9">The sequence shown here is derived from an EMBL/GenBank/DDBJ whole genome shotgun (WGS) entry which is preliminary data.</text>
</comment>
<evidence type="ECO:0000256" key="6">
    <source>
        <dbReference type="SAM" id="MobiDB-lite"/>
    </source>
</evidence>
<keyword evidence="1" id="KW-0479">Metal-binding</keyword>
<evidence type="ECO:0000313" key="9">
    <source>
        <dbReference type="EMBL" id="CAG8627437.1"/>
    </source>
</evidence>
<feature type="compositionally biased region" description="Low complexity" evidence="6">
    <location>
        <begin position="264"/>
        <end position="278"/>
    </location>
</feature>
<evidence type="ECO:0000256" key="5">
    <source>
        <dbReference type="PROSITE-ProRule" id="PRU00508"/>
    </source>
</evidence>
<proteinExistence type="predicted"/>
<dbReference type="InterPro" id="IPR019786">
    <property type="entry name" value="Zinc_finger_PHD-type_CS"/>
</dbReference>
<evidence type="ECO:0000256" key="2">
    <source>
        <dbReference type="ARBA" id="ARBA00022771"/>
    </source>
</evidence>
<keyword evidence="3" id="KW-0862">Zinc</keyword>
<dbReference type="InterPro" id="IPR019787">
    <property type="entry name" value="Znf_PHD-finger"/>
</dbReference>
<dbReference type="OrthoDB" id="5795902at2759"/>
<dbReference type="InterPro" id="IPR040204">
    <property type="entry name" value="UBR7"/>
</dbReference>
<dbReference type="InterPro" id="IPR047506">
    <property type="entry name" value="UBR7-like_UBR-box"/>
</dbReference>
<evidence type="ECO:0000256" key="1">
    <source>
        <dbReference type="ARBA" id="ARBA00022723"/>
    </source>
</evidence>
<evidence type="ECO:0000259" key="7">
    <source>
        <dbReference type="PROSITE" id="PS50016"/>
    </source>
</evidence>
<dbReference type="PROSITE" id="PS50016">
    <property type="entry name" value="ZF_PHD_2"/>
    <property type="match status" value="1"/>
</dbReference>